<dbReference type="GO" id="GO:0042742">
    <property type="term" value="P:defense response to bacterium"/>
    <property type="evidence" value="ECO:0007669"/>
    <property type="project" value="UniProtKB-KW"/>
</dbReference>
<dbReference type="InterPro" id="IPR051018">
    <property type="entry name" value="Bacteriophage_GH24"/>
</dbReference>
<comment type="catalytic activity">
    <reaction evidence="1 7">
        <text>Hydrolysis of (1-&gt;4)-beta-linkages between N-acetylmuramic acid and N-acetyl-D-glucosamine residues in a peptidoglycan and between N-acetyl-D-glucosamine residues in chitodextrins.</text>
        <dbReference type="EC" id="3.2.1.17"/>
    </reaction>
</comment>
<proteinExistence type="inferred from homology"/>
<gene>
    <name evidence="10" type="ORF">C5689_06175</name>
</gene>
<dbReference type="PANTHER" id="PTHR38107:SF3">
    <property type="entry name" value="LYSOZYME RRRD-RELATED"/>
    <property type="match status" value="1"/>
</dbReference>
<dbReference type="GO" id="GO:0003796">
    <property type="term" value="F:lysozyme activity"/>
    <property type="evidence" value="ECO:0007669"/>
    <property type="project" value="UniProtKB-EC"/>
</dbReference>
<dbReference type="GO" id="GO:0016998">
    <property type="term" value="P:cell wall macromolecule catabolic process"/>
    <property type="evidence" value="ECO:0007669"/>
    <property type="project" value="InterPro"/>
</dbReference>
<dbReference type="InterPro" id="IPR023347">
    <property type="entry name" value="Lysozyme_dom_sf"/>
</dbReference>
<keyword evidence="9" id="KW-0472">Membrane</keyword>
<sequence length="278" mass="29258">MTMRMSAGGRAQLIRREGSKTKAYRDSVGVWTIGVGHTSAAGAPVVTPGLVVSKAEVDEILSRDLGQYERTVNDSIRAPLTQGQFDALVSLCFNIGCKGFANSSVVKRLNAYDYAGAADAFLLWSKPKEIIGRRKTERAQFIAATGDNHLDREPQHAAAPTHAEGEDVSTAYLRAAGSRTIKGADQAQQGVVGSLASIGGATAALSQVKDVADQAQEAATAVQSGVSTLEALRTYWPLLAVVALSAVAAYFVWRAWRGAALVKAARVDDAASGLNIGR</sequence>
<organism evidence="10 11">
    <name type="scientific">Methylosinus sporium</name>
    <dbReference type="NCBI Taxonomy" id="428"/>
    <lineage>
        <taxon>Bacteria</taxon>
        <taxon>Pseudomonadati</taxon>
        <taxon>Pseudomonadota</taxon>
        <taxon>Alphaproteobacteria</taxon>
        <taxon>Hyphomicrobiales</taxon>
        <taxon>Methylocystaceae</taxon>
        <taxon>Methylosinus</taxon>
    </lineage>
</organism>
<keyword evidence="9" id="KW-0812">Transmembrane</keyword>
<evidence type="ECO:0000256" key="4">
    <source>
        <dbReference type="ARBA" id="ARBA00022801"/>
    </source>
</evidence>
<dbReference type="CDD" id="cd00737">
    <property type="entry name" value="lyz_endolysin_autolysin"/>
    <property type="match status" value="1"/>
</dbReference>
<dbReference type="Proteomes" id="UP000245137">
    <property type="component" value="Unassembled WGS sequence"/>
</dbReference>
<evidence type="ECO:0000256" key="2">
    <source>
        <dbReference type="ARBA" id="ARBA00022529"/>
    </source>
</evidence>
<dbReference type="InterPro" id="IPR033907">
    <property type="entry name" value="Endolysin_autolysin"/>
</dbReference>
<evidence type="ECO:0000256" key="7">
    <source>
        <dbReference type="RuleBase" id="RU003788"/>
    </source>
</evidence>
<dbReference type="GO" id="GO:0031640">
    <property type="term" value="P:killing of cells of another organism"/>
    <property type="evidence" value="ECO:0007669"/>
    <property type="project" value="UniProtKB-KW"/>
</dbReference>
<evidence type="ECO:0000256" key="8">
    <source>
        <dbReference type="SAM" id="MobiDB-lite"/>
    </source>
</evidence>
<feature type="transmembrane region" description="Helical" evidence="9">
    <location>
        <begin position="235"/>
        <end position="253"/>
    </location>
</feature>
<keyword evidence="2 7" id="KW-0929">Antimicrobial</keyword>
<dbReference type="HAMAP" id="MF_04110">
    <property type="entry name" value="ENDOLYSIN_T4"/>
    <property type="match status" value="1"/>
</dbReference>
<dbReference type="RefSeq" id="WP_108916399.1">
    <property type="nucleotide sequence ID" value="NZ_CP189553.1"/>
</dbReference>
<dbReference type="EMBL" id="PUIV01000006">
    <property type="protein sequence ID" value="PWB94646.1"/>
    <property type="molecule type" value="Genomic_DNA"/>
</dbReference>
<keyword evidence="4 7" id="KW-0378">Hydrolase</keyword>
<dbReference type="PANTHER" id="PTHR38107">
    <property type="match status" value="1"/>
</dbReference>
<evidence type="ECO:0000256" key="3">
    <source>
        <dbReference type="ARBA" id="ARBA00022638"/>
    </source>
</evidence>
<dbReference type="OrthoDB" id="5327667at2"/>
<feature type="region of interest" description="Disordered" evidence="8">
    <location>
        <begin position="146"/>
        <end position="165"/>
    </location>
</feature>
<evidence type="ECO:0000256" key="6">
    <source>
        <dbReference type="ARBA" id="ARBA00023295"/>
    </source>
</evidence>
<keyword evidence="9" id="KW-1133">Transmembrane helix</keyword>
<dbReference type="Pfam" id="PF00959">
    <property type="entry name" value="Phage_lysozyme"/>
    <property type="match status" value="1"/>
</dbReference>
<dbReference type="EC" id="3.2.1.17" evidence="7"/>
<evidence type="ECO:0000256" key="9">
    <source>
        <dbReference type="SAM" id="Phobius"/>
    </source>
</evidence>
<evidence type="ECO:0000256" key="1">
    <source>
        <dbReference type="ARBA" id="ARBA00000632"/>
    </source>
</evidence>
<dbReference type="InterPro" id="IPR034690">
    <property type="entry name" value="Endolysin_T4_type"/>
</dbReference>
<comment type="similarity">
    <text evidence="7">Belongs to the glycosyl hydrolase 24 family.</text>
</comment>
<evidence type="ECO:0000256" key="5">
    <source>
        <dbReference type="ARBA" id="ARBA00023200"/>
    </source>
</evidence>
<dbReference type="InterPro" id="IPR002196">
    <property type="entry name" value="Glyco_hydro_24"/>
</dbReference>
<name>A0A2U1SSP9_METSR</name>
<keyword evidence="6 7" id="KW-0326">Glycosidase</keyword>
<keyword evidence="3 7" id="KW-0081">Bacteriolytic enzyme</keyword>
<evidence type="ECO:0000313" key="11">
    <source>
        <dbReference type="Proteomes" id="UP000245137"/>
    </source>
</evidence>
<reference evidence="10 11" key="1">
    <citation type="journal article" date="2018" name="Appl. Microbiol. Biotechnol.">
        <title>Co-cultivation of the strictly anaerobic methanogen Methanosarcina barkeri with aerobic methanotrophs in an oxygen-limited membrane bioreactor.</title>
        <authorList>
            <person name="In 't Zandt M.H."/>
            <person name="van den Bosch T.J.M."/>
            <person name="Rijkers R."/>
            <person name="van Kessel M.A.H.J."/>
            <person name="Jetten M.S.M."/>
            <person name="Welte C.U."/>
        </authorList>
    </citation>
    <scope>NUCLEOTIDE SEQUENCE [LARGE SCALE GENOMIC DNA]</scope>
    <source>
        <strain evidence="10 11">DSM 17706</strain>
    </source>
</reference>
<dbReference type="SUPFAM" id="SSF53955">
    <property type="entry name" value="Lysozyme-like"/>
    <property type="match status" value="1"/>
</dbReference>
<dbReference type="AlphaFoldDB" id="A0A2U1SSP9"/>
<dbReference type="GO" id="GO:0009253">
    <property type="term" value="P:peptidoglycan catabolic process"/>
    <property type="evidence" value="ECO:0007669"/>
    <property type="project" value="InterPro"/>
</dbReference>
<dbReference type="Gene3D" id="1.10.530.40">
    <property type="match status" value="1"/>
</dbReference>
<keyword evidence="5" id="KW-1035">Host cytoplasm</keyword>
<dbReference type="InterPro" id="IPR023346">
    <property type="entry name" value="Lysozyme-like_dom_sf"/>
</dbReference>
<evidence type="ECO:0000313" key="10">
    <source>
        <dbReference type="EMBL" id="PWB94646.1"/>
    </source>
</evidence>
<accession>A0A2U1SSP9</accession>
<protein>
    <recommendedName>
        <fullName evidence="7">Lysozyme</fullName>
        <ecNumber evidence="7">3.2.1.17</ecNumber>
    </recommendedName>
</protein>
<keyword evidence="11" id="KW-1185">Reference proteome</keyword>
<comment type="caution">
    <text evidence="10">The sequence shown here is derived from an EMBL/GenBank/DDBJ whole genome shotgun (WGS) entry which is preliminary data.</text>
</comment>